<accession>A0A165BL21</accession>
<reference evidence="1 2" key="1">
    <citation type="journal article" date="2016" name="Mol. Biol. Evol.">
        <title>Comparative Genomics of Early-Diverging Mushroom-Forming Fungi Provides Insights into the Origins of Lignocellulose Decay Capabilities.</title>
        <authorList>
            <person name="Nagy L.G."/>
            <person name="Riley R."/>
            <person name="Tritt A."/>
            <person name="Adam C."/>
            <person name="Daum C."/>
            <person name="Floudas D."/>
            <person name="Sun H."/>
            <person name="Yadav J.S."/>
            <person name="Pangilinan J."/>
            <person name="Larsson K.H."/>
            <person name="Matsuura K."/>
            <person name="Barry K."/>
            <person name="Labutti K."/>
            <person name="Kuo R."/>
            <person name="Ohm R.A."/>
            <person name="Bhattacharya S.S."/>
            <person name="Shirouzu T."/>
            <person name="Yoshinaga Y."/>
            <person name="Martin F.M."/>
            <person name="Grigoriev I.V."/>
            <person name="Hibbett D.S."/>
        </authorList>
    </citation>
    <scope>NUCLEOTIDE SEQUENCE [LARGE SCALE GENOMIC DNA]</scope>
    <source>
        <strain evidence="1 2">93-53</strain>
    </source>
</reference>
<protein>
    <submittedName>
        <fullName evidence="1">Uncharacterized protein</fullName>
    </submittedName>
</protein>
<evidence type="ECO:0000313" key="1">
    <source>
        <dbReference type="EMBL" id="KZT01250.1"/>
    </source>
</evidence>
<dbReference type="AlphaFoldDB" id="A0A165BL21"/>
<dbReference type="Proteomes" id="UP000076871">
    <property type="component" value="Unassembled WGS sequence"/>
</dbReference>
<gene>
    <name evidence="1" type="ORF">LAESUDRAFT_491595</name>
</gene>
<sequence>MVGSRSLWPSPSRFNKASQLDPVLPSLTASLPIPEASSQAMRNSIRRYYGIINSEHIRLPRRSLDRSLSTDQILYLLKGLRCTALYFSCTDGGVGQINDQQRWDLGLHENWYTSYGVTVPRHRIAAHKGVRKSVTPFSPARPCRASLEARSNCAGSSERVTTRTSG</sequence>
<keyword evidence="2" id="KW-1185">Reference proteome</keyword>
<evidence type="ECO:0000313" key="2">
    <source>
        <dbReference type="Proteomes" id="UP000076871"/>
    </source>
</evidence>
<proteinExistence type="predicted"/>
<dbReference type="EMBL" id="KV427668">
    <property type="protein sequence ID" value="KZT01250.1"/>
    <property type="molecule type" value="Genomic_DNA"/>
</dbReference>
<dbReference type="RefSeq" id="XP_040758990.1">
    <property type="nucleotide sequence ID" value="XM_040902665.1"/>
</dbReference>
<dbReference type="GeneID" id="63819696"/>
<organism evidence="1 2">
    <name type="scientific">Laetiporus sulphureus 93-53</name>
    <dbReference type="NCBI Taxonomy" id="1314785"/>
    <lineage>
        <taxon>Eukaryota</taxon>
        <taxon>Fungi</taxon>
        <taxon>Dikarya</taxon>
        <taxon>Basidiomycota</taxon>
        <taxon>Agaricomycotina</taxon>
        <taxon>Agaricomycetes</taxon>
        <taxon>Polyporales</taxon>
        <taxon>Laetiporus</taxon>
    </lineage>
</organism>
<name>A0A165BL21_9APHY</name>
<dbReference type="InParanoid" id="A0A165BL21"/>